<keyword evidence="12" id="KW-1185">Reference proteome</keyword>
<sequence length="2552" mass="289381">METSPTPTRYLRSLFNHIALPAKLPQRQDADLGGIQSALVDRLIDACKIMRDSQQGSCRQVWDFLRISLQSCKTLNANYLVILHVDTQNAGIFIHKPTEPQFAGKILFEFFEASPRREAVLAAKTGALSWSFPGVAIHLPSSVLDDDDFLESFCMFLEQASVETTKKLSEYAVKAGAGLWESRETPDPSLITSLLAAILEANGTRISPTLLQKKVRDEVSWFDAEAPWRRLPYWLVLRVSISRYLAMMLGDGLSARFQYKVFMCLVHASMLSDIQQVVSLEDQEFLKAKLCRRLFKLDSDRSQQSQKAQAACDTLFATLSPLLNKVIKATATRIQTVWDQERLKTTKPILPLPIRASPQDLRLSLIASRQYLRDARKRFQGIRYPRSSFNAEAIVLNPSQHFHELAPDLFGLFKLEKRIRLACDSPVSGSQDLSRRCVALHAALLEYIDRVGSRYDGNTEQKSLMLLLIMEIWMAMDKIACTLFPLLLDYHPIFPPCLLEVFHLSALTDLARARKVQRYLRTRESLCRSTRMTIFDDPVKGCFGERYFNESSDAGTLAAMLSEIQETAEEDRKLKEGEWLKLSSEYEALTKEIDSTTCLNIIDGGFTLPRHDARNCPKCQLTRRRSRIRIRIFESPLPDSAIVAKVVVFELRCPKAFAAYRDATWSILYRLANDSQEKSIDPKCGPHDDADELLGTVHTIFRDPSFCTVLLQQLGEKLDAIFSNWRETYLMEIVMTLVMRVVTLTVPYHEMADITTRALDILARARAYTIQWVRELRQEIYTISDPDSARNCQIYMLWAALLCKRSFIIHLRVPDLCFDKDALAVLVECCIVAHDNIPKKIHELPGTLRNSIIRDFRMMHQLEDQIEEAIELYGHESMLTVLQSLSYGAELKQIRNLLLGADCWLHGSMDDVHHGKTQALAYNYLHGVLLIDGQPLGSAIVLSELFGTQNLTKYPSHLEGMSHTQIHAYTNGPVPDPLTGRSGAEEALSILSSGICQPWSPLGGYPLEILRSVAKLSPKREYYPEDMRSLSIKGYAEPFDKATLSDRLNLDAVEYHSFRPGQTPQLEPLVKLIDHFKVPAPEDPPLAEFASAKSRKKLLQARAAHAHQADADCKSLAELFLKQWPCEVPSLEGLDRTLLVDTKAAYNAVLPELQRLFYNYEFSLHLDQVQHILIKRQSEAQIRPPAVVQSESTFSKPQRHYELPRLSKDLMKIKARNSCLAAFERCDQPTSPSPVLPVVVKHDIHSLQQDVERHFNDIEFALGKPNASMSPVQVEWLKRGNLWPAVTRVTILEQLRSTSECKFGSGMKESIIEAALAITEFQRQIRLELYRQSKDTVRLEEERRNIGHSNWRPDQYPDWLLLEVESDLLIRETQVEVALAIIAPNSGECSVLQLNMGQGKTSCIIPMVASLLADGKNLVRVSVPKALLQQTAQLLHTRLGGLIGRNISHVPFSRRTPTKEDNIRLFQKLHRNIRDQHGILLTLPEHQLSFMLSGLQRVLDNRIPEAKMMVRVQKWLQSHARDILDESDHTLAVKTQLIYPSGSQMTVDGHPHRWLIAEHILHMVDMHLHDLAFNFPHSIEVVRRPEGGFPFVFFLRPDVEEELVSRLKRDICQGVRGIIPMESLDIADRLAIKEFLSGGKIRPTSIDRVRNLCPEKPHLRQIVYLLRGLLVHRILIMTLKKRYGVQYGIHPSRDPVAVPFHAKGVPSDQSEFGHVDVAILLTCLAFYHGGINLQQTRQALESVLKSDDPSSEYEKWLDHDNFPEYLRDWHSINVDDGQQLYQIWQFVRYKVVVIDYYMNKFVFPQHAKQFKVKLQSNGWDIPLFSSSEVNTAKKGPPTKIKRLTTGFSGTSDECANFPLTIKQDNLPSLAHTNAEVLTYLLQYRSRSYVVMEEDHKRLSEVSFLQVLKSHNIRVLIDAGAQILEMNNLELAETWLKLDGQARVALFFDGDRPYIVSKQGAKTPLLASPYADNLSEVLVYLDEAHTRGTDLKFGPQAKAALTLGLGQTKDSLVQAAMRLRQLGTTQGVTFFAPPEVNQSIRDICMKKDTEKVDSKDVDKPAATSGRLPRCKSLQPLFYAQGVDFCNRMQAAADFPDFLGDDEQRGAYVAAIRQTERQTLQQLYAPQTKVKAKPTGIRSNPQIAKFTRELENRRKEFQDSGQAVHASALQEVEQEREIEYEVEAVRQVKKPTAYTPHMFPGLHRDLETFARTGRMPAGASCFVHVLRSLARTSLGRKYKVNQGASSSQLFVSTEFEKTVKLVIESANDNFMRPVNWILYSPTPEAAVIITPEEAEIILPMVRKLNSATFLLTYAAPVTRRMLHFNNLKYYSIPSLPNAWAAPQWLTTELGFFAGRLYFEWSEYGSICRMLGIDESAPMLNESDTTEADTSDQLTDFATETSAQATTIPMTDGQGDSKNIKNPRHKSQYTGLTPKPFTFTQGYLAVRRRGQEISHTPMGFLCMGKPLHDNHAFFRRAETPKEKKGLVPMALAQADGGDEECHGEDMGVGEYDPSAVLQGNEEHEEIKYDESELYHEEDEVDAKSSEKARDRGGRR</sequence>
<feature type="domain" description="DUF3638" evidence="8">
    <location>
        <begin position="1348"/>
        <end position="1571"/>
    </location>
</feature>
<protein>
    <recommendedName>
        <fullName evidence="2">ubiquitinyl hydrolase 1</fullName>
        <ecNumber evidence="2">3.4.19.12</ecNumber>
    </recommendedName>
</protein>
<evidence type="ECO:0000256" key="6">
    <source>
        <dbReference type="ARBA" id="ARBA00022807"/>
    </source>
</evidence>
<feature type="compositionally biased region" description="Polar residues" evidence="7">
    <location>
        <begin position="2405"/>
        <end position="2414"/>
    </location>
</feature>
<dbReference type="InterPro" id="IPR046541">
    <property type="entry name" value="DUF6606"/>
</dbReference>
<dbReference type="InterPro" id="IPR022105">
    <property type="entry name" value="DUF3645"/>
</dbReference>
<evidence type="ECO:0000256" key="3">
    <source>
        <dbReference type="ARBA" id="ARBA00022670"/>
    </source>
</evidence>
<keyword evidence="4" id="KW-0833">Ubl conjugation pathway</keyword>
<dbReference type="Pfam" id="PF20255">
    <property type="entry name" value="DUF6606"/>
    <property type="match status" value="1"/>
</dbReference>
<comment type="caution">
    <text evidence="11">The sequence shown here is derived from an EMBL/GenBank/DDBJ whole genome shotgun (WGS) entry which is preliminary data.</text>
</comment>
<comment type="catalytic activity">
    <reaction evidence="1">
        <text>Thiol-dependent hydrolysis of ester, thioester, amide, peptide and isopeptide bonds formed by the C-terminal Gly of ubiquitin (a 76-residue protein attached to proteins as an intracellular targeting signal).</text>
        <dbReference type="EC" id="3.4.19.12"/>
    </reaction>
</comment>
<dbReference type="EMBL" id="QJNS01000009">
    <property type="protein sequence ID" value="RYO94608.1"/>
    <property type="molecule type" value="Genomic_DNA"/>
</dbReference>
<dbReference type="InterPro" id="IPR051346">
    <property type="entry name" value="OTU_Deubiquitinase"/>
</dbReference>
<feature type="region of interest" description="Disordered" evidence="7">
    <location>
        <begin position="2405"/>
        <end position="2429"/>
    </location>
</feature>
<evidence type="ECO:0000313" key="11">
    <source>
        <dbReference type="EMBL" id="RYO94608.1"/>
    </source>
</evidence>
<evidence type="ECO:0000256" key="4">
    <source>
        <dbReference type="ARBA" id="ARBA00022786"/>
    </source>
</evidence>
<feature type="region of interest" description="Disordered" evidence="7">
    <location>
        <begin position="2493"/>
        <end position="2552"/>
    </location>
</feature>
<organism evidence="11 12">
    <name type="scientific">Monosporascus cannonballus</name>
    <dbReference type="NCBI Taxonomy" id="155416"/>
    <lineage>
        <taxon>Eukaryota</taxon>
        <taxon>Fungi</taxon>
        <taxon>Dikarya</taxon>
        <taxon>Ascomycota</taxon>
        <taxon>Pezizomycotina</taxon>
        <taxon>Sordariomycetes</taxon>
        <taxon>Xylariomycetidae</taxon>
        <taxon>Xylariales</taxon>
        <taxon>Xylariales incertae sedis</taxon>
        <taxon>Monosporascus</taxon>
    </lineage>
</organism>
<name>A0ABY0HLB8_9PEZI</name>
<evidence type="ECO:0000259" key="10">
    <source>
        <dbReference type="Pfam" id="PF20255"/>
    </source>
</evidence>
<evidence type="ECO:0000256" key="7">
    <source>
        <dbReference type="SAM" id="MobiDB-lite"/>
    </source>
</evidence>
<evidence type="ECO:0000256" key="1">
    <source>
        <dbReference type="ARBA" id="ARBA00000707"/>
    </source>
</evidence>
<keyword evidence="3" id="KW-0645">Protease</keyword>
<evidence type="ECO:0000259" key="9">
    <source>
        <dbReference type="Pfam" id="PF12359"/>
    </source>
</evidence>
<dbReference type="Proteomes" id="UP000294003">
    <property type="component" value="Unassembled WGS sequence"/>
</dbReference>
<dbReference type="Pfam" id="PF12340">
    <property type="entry name" value="DUF3638"/>
    <property type="match status" value="1"/>
</dbReference>
<evidence type="ECO:0000313" key="12">
    <source>
        <dbReference type="Proteomes" id="UP000294003"/>
    </source>
</evidence>
<evidence type="ECO:0000259" key="8">
    <source>
        <dbReference type="Pfam" id="PF12340"/>
    </source>
</evidence>
<keyword evidence="6" id="KW-0788">Thiol protease</keyword>
<evidence type="ECO:0000256" key="5">
    <source>
        <dbReference type="ARBA" id="ARBA00022801"/>
    </source>
</evidence>
<reference evidence="11 12" key="1">
    <citation type="submission" date="2018-06" db="EMBL/GenBank/DDBJ databases">
        <title>Complete Genomes of Monosporascus.</title>
        <authorList>
            <person name="Robinson A.J."/>
            <person name="Natvig D.O."/>
        </authorList>
    </citation>
    <scope>NUCLEOTIDE SEQUENCE [LARGE SCALE GENOMIC DNA]</scope>
    <source>
        <strain evidence="11 12">CBS 609.92</strain>
    </source>
</reference>
<feature type="domain" description="DUF3645" evidence="9">
    <location>
        <begin position="1690"/>
        <end position="1722"/>
    </location>
</feature>
<keyword evidence="5" id="KW-0378">Hydrolase</keyword>
<dbReference type="PANTHER" id="PTHR13367:SF32">
    <property type="entry name" value="DUF6606 DOMAIN-CONTAINING PROTEIN"/>
    <property type="match status" value="1"/>
</dbReference>
<dbReference type="Pfam" id="PF12359">
    <property type="entry name" value="DUF3645"/>
    <property type="match status" value="1"/>
</dbReference>
<accession>A0ABY0HLB8</accession>
<dbReference type="EC" id="3.4.19.12" evidence="2"/>
<gene>
    <name evidence="11" type="ORF">DL762_000500</name>
</gene>
<feature type="compositionally biased region" description="Basic and acidic residues" evidence="7">
    <location>
        <begin position="2538"/>
        <end position="2552"/>
    </location>
</feature>
<feature type="compositionally biased region" description="Basic and acidic residues" evidence="7">
    <location>
        <begin position="2517"/>
        <end position="2531"/>
    </location>
</feature>
<evidence type="ECO:0000256" key="2">
    <source>
        <dbReference type="ARBA" id="ARBA00012759"/>
    </source>
</evidence>
<dbReference type="InterPro" id="IPR022099">
    <property type="entry name" value="DUF3638"/>
</dbReference>
<dbReference type="PANTHER" id="PTHR13367">
    <property type="entry name" value="UBIQUITIN THIOESTERASE"/>
    <property type="match status" value="1"/>
</dbReference>
<feature type="domain" description="DUF6606" evidence="10">
    <location>
        <begin position="14"/>
        <end position="271"/>
    </location>
</feature>
<proteinExistence type="predicted"/>